<dbReference type="Proteomes" id="UP000011087">
    <property type="component" value="Unassembled WGS sequence"/>
</dbReference>
<keyword evidence="4" id="KW-1185">Reference proteome</keyword>
<dbReference type="EMBL" id="JH993112">
    <property type="protein sequence ID" value="EKX34339.1"/>
    <property type="molecule type" value="Genomic_DNA"/>
</dbReference>
<reference evidence="2 4" key="1">
    <citation type="journal article" date="2012" name="Nature">
        <title>Algal genomes reveal evolutionary mosaicism and the fate of nucleomorphs.</title>
        <authorList>
            <consortium name="DOE Joint Genome Institute"/>
            <person name="Curtis B.A."/>
            <person name="Tanifuji G."/>
            <person name="Burki F."/>
            <person name="Gruber A."/>
            <person name="Irimia M."/>
            <person name="Maruyama S."/>
            <person name="Arias M.C."/>
            <person name="Ball S.G."/>
            <person name="Gile G.H."/>
            <person name="Hirakawa Y."/>
            <person name="Hopkins J.F."/>
            <person name="Kuo A."/>
            <person name="Rensing S.A."/>
            <person name="Schmutz J."/>
            <person name="Symeonidi A."/>
            <person name="Elias M."/>
            <person name="Eveleigh R.J."/>
            <person name="Herman E.K."/>
            <person name="Klute M.J."/>
            <person name="Nakayama T."/>
            <person name="Obornik M."/>
            <person name="Reyes-Prieto A."/>
            <person name="Armbrust E.V."/>
            <person name="Aves S.J."/>
            <person name="Beiko R.G."/>
            <person name="Coutinho P."/>
            <person name="Dacks J.B."/>
            <person name="Durnford D.G."/>
            <person name="Fast N.M."/>
            <person name="Green B.R."/>
            <person name="Grisdale C.J."/>
            <person name="Hempel F."/>
            <person name="Henrissat B."/>
            <person name="Hoppner M.P."/>
            <person name="Ishida K."/>
            <person name="Kim E."/>
            <person name="Koreny L."/>
            <person name="Kroth P.G."/>
            <person name="Liu Y."/>
            <person name="Malik S.B."/>
            <person name="Maier U.G."/>
            <person name="McRose D."/>
            <person name="Mock T."/>
            <person name="Neilson J.A."/>
            <person name="Onodera N.T."/>
            <person name="Poole A.M."/>
            <person name="Pritham E.J."/>
            <person name="Richards T.A."/>
            <person name="Rocap G."/>
            <person name="Roy S.W."/>
            <person name="Sarai C."/>
            <person name="Schaack S."/>
            <person name="Shirato S."/>
            <person name="Slamovits C.H."/>
            <person name="Spencer D.F."/>
            <person name="Suzuki S."/>
            <person name="Worden A.Z."/>
            <person name="Zauner S."/>
            <person name="Barry K."/>
            <person name="Bell C."/>
            <person name="Bharti A.K."/>
            <person name="Crow J.A."/>
            <person name="Grimwood J."/>
            <person name="Kramer R."/>
            <person name="Lindquist E."/>
            <person name="Lucas S."/>
            <person name="Salamov A."/>
            <person name="McFadden G.I."/>
            <person name="Lane C.E."/>
            <person name="Keeling P.J."/>
            <person name="Gray M.W."/>
            <person name="Grigoriev I.V."/>
            <person name="Archibald J.M."/>
        </authorList>
    </citation>
    <scope>NUCLEOTIDE SEQUENCE</scope>
    <source>
        <strain evidence="2 4">CCMP2712</strain>
    </source>
</reference>
<name>L1IEM0_GUITC</name>
<dbReference type="EnsemblProtists" id="EKX34339">
    <property type="protein sequence ID" value="EKX34339"/>
    <property type="gene ID" value="GUITHDRAFT_155782"/>
</dbReference>
<evidence type="ECO:0008006" key="5">
    <source>
        <dbReference type="Google" id="ProtNLM"/>
    </source>
</evidence>
<sequence>MTEEQERQDNDELHKSFLDENWARPHSATVRRKAESIAFCNIADKLTIQDEQSRRKHGWHLEDPEYDVVHIMTYMRQRLSNSSVFLMEFFRDYDSTKRGYISTHDMLRGLDGCRCFQDMSRGEKGLVVRFFSEDRPQQFKDQTFNYAVFCEILQPTNDTRVQMNNVYQRLKEELDAFNPDMSLDSPYAIQPLTPEGELRCKYLKRKLKHKITSTRVSARELLGDYDPHLNGGTVGWMKKTSKHTQFLCNLPGCISRSQYMRGMVRLAGDLGLTEDDMNLIYSKYERNGAFNYYAFCKDMDRPSSPIKFREGGNRTPLDFSGNRTPLDLM</sequence>
<evidence type="ECO:0000313" key="4">
    <source>
        <dbReference type="Proteomes" id="UP000011087"/>
    </source>
</evidence>
<reference evidence="4" key="2">
    <citation type="submission" date="2012-11" db="EMBL/GenBank/DDBJ databases">
        <authorList>
            <person name="Kuo A."/>
            <person name="Curtis B.A."/>
            <person name="Tanifuji G."/>
            <person name="Burki F."/>
            <person name="Gruber A."/>
            <person name="Irimia M."/>
            <person name="Maruyama S."/>
            <person name="Arias M.C."/>
            <person name="Ball S.G."/>
            <person name="Gile G.H."/>
            <person name="Hirakawa Y."/>
            <person name="Hopkins J.F."/>
            <person name="Rensing S.A."/>
            <person name="Schmutz J."/>
            <person name="Symeonidi A."/>
            <person name="Elias M."/>
            <person name="Eveleigh R.J."/>
            <person name="Herman E.K."/>
            <person name="Klute M.J."/>
            <person name="Nakayama T."/>
            <person name="Obornik M."/>
            <person name="Reyes-Prieto A."/>
            <person name="Armbrust E.V."/>
            <person name="Aves S.J."/>
            <person name="Beiko R.G."/>
            <person name="Coutinho P."/>
            <person name="Dacks J.B."/>
            <person name="Durnford D.G."/>
            <person name="Fast N.M."/>
            <person name="Green B.R."/>
            <person name="Grisdale C."/>
            <person name="Hempe F."/>
            <person name="Henrissat B."/>
            <person name="Hoppner M.P."/>
            <person name="Ishida K.-I."/>
            <person name="Kim E."/>
            <person name="Koreny L."/>
            <person name="Kroth P.G."/>
            <person name="Liu Y."/>
            <person name="Malik S.-B."/>
            <person name="Maier U.G."/>
            <person name="McRose D."/>
            <person name="Mock T."/>
            <person name="Neilson J.A."/>
            <person name="Onodera N.T."/>
            <person name="Poole A.M."/>
            <person name="Pritham E.J."/>
            <person name="Richards T.A."/>
            <person name="Rocap G."/>
            <person name="Roy S.W."/>
            <person name="Sarai C."/>
            <person name="Schaack S."/>
            <person name="Shirato S."/>
            <person name="Slamovits C.H."/>
            <person name="Spencer D.F."/>
            <person name="Suzuki S."/>
            <person name="Worden A.Z."/>
            <person name="Zauner S."/>
            <person name="Barry K."/>
            <person name="Bell C."/>
            <person name="Bharti A.K."/>
            <person name="Crow J.A."/>
            <person name="Grimwood J."/>
            <person name="Kramer R."/>
            <person name="Lindquist E."/>
            <person name="Lucas S."/>
            <person name="Salamov A."/>
            <person name="McFadden G.I."/>
            <person name="Lane C.E."/>
            <person name="Keeling P.J."/>
            <person name="Gray M.W."/>
            <person name="Grigoriev I.V."/>
            <person name="Archibald J.M."/>
        </authorList>
    </citation>
    <scope>NUCLEOTIDE SEQUENCE</scope>
    <source>
        <strain evidence="4">CCMP2712</strain>
    </source>
</reference>
<dbReference type="SUPFAM" id="SSF47473">
    <property type="entry name" value="EF-hand"/>
    <property type="match status" value="1"/>
</dbReference>
<evidence type="ECO:0000313" key="2">
    <source>
        <dbReference type="EMBL" id="EKX34339.1"/>
    </source>
</evidence>
<evidence type="ECO:0000313" key="3">
    <source>
        <dbReference type="EnsemblProtists" id="EKX34339"/>
    </source>
</evidence>
<evidence type="ECO:0000256" key="1">
    <source>
        <dbReference type="SAM" id="MobiDB-lite"/>
    </source>
</evidence>
<accession>L1IEM0</accession>
<protein>
    <recommendedName>
        <fullName evidence="5">EF-hand domain-containing protein</fullName>
    </recommendedName>
</protein>
<dbReference type="HOGENOM" id="CLU_845785_0_0_1"/>
<proteinExistence type="predicted"/>
<reference evidence="3" key="3">
    <citation type="submission" date="2016-03" db="UniProtKB">
        <authorList>
            <consortium name="EnsemblProtists"/>
        </authorList>
    </citation>
    <scope>IDENTIFICATION</scope>
</reference>
<dbReference type="PaxDb" id="55529-EKX34339"/>
<gene>
    <name evidence="2" type="ORF">GUITHDRAFT_155782</name>
</gene>
<dbReference type="KEGG" id="gtt:GUITHDRAFT_155782"/>
<dbReference type="GeneID" id="17291081"/>
<feature type="region of interest" description="Disordered" evidence="1">
    <location>
        <begin position="306"/>
        <end position="329"/>
    </location>
</feature>
<dbReference type="RefSeq" id="XP_005821319.1">
    <property type="nucleotide sequence ID" value="XM_005821262.1"/>
</dbReference>
<dbReference type="AlphaFoldDB" id="L1IEM0"/>
<dbReference type="InterPro" id="IPR011992">
    <property type="entry name" value="EF-hand-dom_pair"/>
</dbReference>
<dbReference type="OrthoDB" id="10545865at2759"/>
<organism evidence="2">
    <name type="scientific">Guillardia theta (strain CCMP2712)</name>
    <name type="common">Cryptophyte</name>
    <dbReference type="NCBI Taxonomy" id="905079"/>
    <lineage>
        <taxon>Eukaryota</taxon>
        <taxon>Cryptophyceae</taxon>
        <taxon>Pyrenomonadales</taxon>
        <taxon>Geminigeraceae</taxon>
        <taxon>Guillardia</taxon>
    </lineage>
</organism>